<proteinExistence type="predicted"/>
<reference evidence="2" key="1">
    <citation type="submission" date="2022-12" db="EMBL/GenBank/DDBJ databases">
        <authorList>
            <person name="Petersen C."/>
        </authorList>
    </citation>
    <scope>NUCLEOTIDE SEQUENCE</scope>
    <source>
        <strain evidence="2">IBT 15544</strain>
    </source>
</reference>
<dbReference type="RefSeq" id="XP_058303913.1">
    <property type="nucleotide sequence ID" value="XM_058457014.1"/>
</dbReference>
<sequence length="161" mass="17957">MWKSVISSGQRASRMAQHTTPTPTLWTSQTSTTTRRAFSAVLPLRKESNQENDWNREELNPQRSEVSKSGTDSELAHHDSAFDPSNTAPESELEATEQEASQKGKQGTLNMSPANKDVHAWKGPNEGGPDRNADREASYKGTPNKRRNIHVKEDGTHVSYR</sequence>
<keyword evidence="3" id="KW-1185">Reference proteome</keyword>
<feature type="compositionally biased region" description="Polar residues" evidence="1">
    <location>
        <begin position="61"/>
        <end position="72"/>
    </location>
</feature>
<dbReference type="OrthoDB" id="4220319at2759"/>
<evidence type="ECO:0000313" key="2">
    <source>
        <dbReference type="EMBL" id="KAJ5190973.1"/>
    </source>
</evidence>
<evidence type="ECO:0000313" key="3">
    <source>
        <dbReference type="Proteomes" id="UP001150904"/>
    </source>
</evidence>
<dbReference type="GeneID" id="83184315"/>
<dbReference type="EMBL" id="JAPQKR010000016">
    <property type="protein sequence ID" value="KAJ5190973.1"/>
    <property type="molecule type" value="Genomic_DNA"/>
</dbReference>
<gene>
    <name evidence="2" type="ORF">N7498_009958</name>
</gene>
<dbReference type="AlphaFoldDB" id="A0A9W9M6R9"/>
<protein>
    <submittedName>
        <fullName evidence="2">Uncharacterized protein</fullName>
    </submittedName>
</protein>
<feature type="compositionally biased region" description="Basic and acidic residues" evidence="1">
    <location>
        <begin position="44"/>
        <end position="60"/>
    </location>
</feature>
<feature type="compositionally biased region" description="Low complexity" evidence="1">
    <location>
        <begin position="19"/>
        <end position="34"/>
    </location>
</feature>
<comment type="caution">
    <text evidence="2">The sequence shown here is derived from an EMBL/GenBank/DDBJ whole genome shotgun (WGS) entry which is preliminary data.</text>
</comment>
<dbReference type="PANTHER" id="PTHR42090">
    <property type="match status" value="1"/>
</dbReference>
<accession>A0A9W9M6R9</accession>
<organism evidence="2 3">
    <name type="scientific">Penicillium cinerascens</name>
    <dbReference type="NCBI Taxonomy" id="70096"/>
    <lineage>
        <taxon>Eukaryota</taxon>
        <taxon>Fungi</taxon>
        <taxon>Dikarya</taxon>
        <taxon>Ascomycota</taxon>
        <taxon>Pezizomycotina</taxon>
        <taxon>Eurotiomycetes</taxon>
        <taxon>Eurotiomycetidae</taxon>
        <taxon>Eurotiales</taxon>
        <taxon>Aspergillaceae</taxon>
        <taxon>Penicillium</taxon>
    </lineage>
</organism>
<dbReference type="PANTHER" id="PTHR42090:SF1">
    <property type="match status" value="1"/>
</dbReference>
<evidence type="ECO:0000256" key="1">
    <source>
        <dbReference type="SAM" id="MobiDB-lite"/>
    </source>
</evidence>
<feature type="compositionally biased region" description="Basic and acidic residues" evidence="1">
    <location>
        <begin position="128"/>
        <end position="138"/>
    </location>
</feature>
<dbReference type="Proteomes" id="UP001150904">
    <property type="component" value="Unassembled WGS sequence"/>
</dbReference>
<feature type="compositionally biased region" description="Polar residues" evidence="1">
    <location>
        <begin position="98"/>
        <end position="113"/>
    </location>
</feature>
<name>A0A9W9M6R9_9EURO</name>
<feature type="compositionally biased region" description="Basic and acidic residues" evidence="1">
    <location>
        <begin position="150"/>
        <end position="161"/>
    </location>
</feature>
<feature type="region of interest" description="Disordered" evidence="1">
    <location>
        <begin position="1"/>
        <end position="161"/>
    </location>
</feature>
<reference evidence="2" key="2">
    <citation type="journal article" date="2023" name="IMA Fungus">
        <title>Comparative genomic study of the Penicillium genus elucidates a diverse pangenome and 15 lateral gene transfer events.</title>
        <authorList>
            <person name="Petersen C."/>
            <person name="Sorensen T."/>
            <person name="Nielsen M.R."/>
            <person name="Sondergaard T.E."/>
            <person name="Sorensen J.L."/>
            <person name="Fitzpatrick D.A."/>
            <person name="Frisvad J.C."/>
            <person name="Nielsen K.L."/>
        </authorList>
    </citation>
    <scope>NUCLEOTIDE SEQUENCE</scope>
    <source>
        <strain evidence="2">IBT 15544</strain>
    </source>
</reference>
<feature type="compositionally biased region" description="Polar residues" evidence="1">
    <location>
        <begin position="1"/>
        <end position="11"/>
    </location>
</feature>